<keyword evidence="7" id="KW-1133">Transmembrane helix</keyword>
<comment type="subcellular location">
    <subcellularLocation>
        <location evidence="1">Secreted</location>
    </subcellularLocation>
</comment>
<evidence type="ECO:0000313" key="11">
    <source>
        <dbReference type="Proteomes" id="UP001195483"/>
    </source>
</evidence>
<dbReference type="PROSITE" id="PS00022">
    <property type="entry name" value="EGF_1"/>
    <property type="match status" value="1"/>
</dbReference>
<keyword evidence="7" id="KW-0812">Transmembrane</keyword>
<dbReference type="PANTHER" id="PTHR10740">
    <property type="entry name" value="TRANSFORMING GROWTH FACTOR ALPHA"/>
    <property type="match status" value="1"/>
</dbReference>
<keyword evidence="7" id="KW-0472">Membrane</keyword>
<keyword evidence="2" id="KW-0964">Secreted</keyword>
<gene>
    <name evidence="10" type="ORF">CHS0354_008602</name>
</gene>
<reference evidence="10" key="3">
    <citation type="submission" date="2023-05" db="EMBL/GenBank/DDBJ databases">
        <authorList>
            <person name="Smith C.H."/>
        </authorList>
    </citation>
    <scope>NUCLEOTIDE SEQUENCE</scope>
    <source>
        <strain evidence="10">CHS0354</strain>
        <tissue evidence="10">Mantle</tissue>
    </source>
</reference>
<feature type="transmembrane region" description="Helical" evidence="7">
    <location>
        <begin position="106"/>
        <end position="127"/>
    </location>
</feature>
<proteinExistence type="predicted"/>
<feature type="disulfide bond" evidence="6">
    <location>
        <begin position="79"/>
        <end position="88"/>
    </location>
</feature>
<keyword evidence="4 8" id="KW-0732">Signal</keyword>
<dbReference type="InterPro" id="IPR000742">
    <property type="entry name" value="EGF"/>
</dbReference>
<evidence type="ECO:0000256" key="8">
    <source>
        <dbReference type="SAM" id="SignalP"/>
    </source>
</evidence>
<dbReference type="Gene3D" id="2.10.25.10">
    <property type="entry name" value="Laminin"/>
    <property type="match status" value="1"/>
</dbReference>
<dbReference type="GO" id="GO:0045840">
    <property type="term" value="P:positive regulation of mitotic nuclear division"/>
    <property type="evidence" value="ECO:0007669"/>
    <property type="project" value="TreeGrafter"/>
</dbReference>
<evidence type="ECO:0000313" key="10">
    <source>
        <dbReference type="EMBL" id="KAK3598857.1"/>
    </source>
</evidence>
<evidence type="ECO:0000259" key="9">
    <source>
        <dbReference type="PROSITE" id="PS50026"/>
    </source>
</evidence>
<dbReference type="GO" id="GO:0008284">
    <property type="term" value="P:positive regulation of cell population proliferation"/>
    <property type="evidence" value="ECO:0007669"/>
    <property type="project" value="TreeGrafter"/>
</dbReference>
<evidence type="ECO:0000256" key="2">
    <source>
        <dbReference type="ARBA" id="ARBA00022525"/>
    </source>
</evidence>
<dbReference type="Pfam" id="PF00008">
    <property type="entry name" value="EGF"/>
    <property type="match status" value="1"/>
</dbReference>
<evidence type="ECO:0000256" key="5">
    <source>
        <dbReference type="ARBA" id="ARBA00023157"/>
    </source>
</evidence>
<evidence type="ECO:0000256" key="3">
    <source>
        <dbReference type="ARBA" id="ARBA00022536"/>
    </source>
</evidence>
<dbReference type="PANTHER" id="PTHR10740:SF14">
    <property type="entry name" value="EGF-LIKE DOMAIN-CONTAINING PROTEIN"/>
    <property type="match status" value="1"/>
</dbReference>
<feature type="signal peptide" evidence="8">
    <location>
        <begin position="1"/>
        <end position="21"/>
    </location>
</feature>
<dbReference type="GO" id="GO:0005154">
    <property type="term" value="F:epidermal growth factor receptor binding"/>
    <property type="evidence" value="ECO:0007669"/>
    <property type="project" value="TreeGrafter"/>
</dbReference>
<dbReference type="Proteomes" id="UP001195483">
    <property type="component" value="Unassembled WGS sequence"/>
</dbReference>
<keyword evidence="11" id="KW-1185">Reference proteome</keyword>
<dbReference type="GO" id="GO:0008083">
    <property type="term" value="F:growth factor activity"/>
    <property type="evidence" value="ECO:0007669"/>
    <property type="project" value="TreeGrafter"/>
</dbReference>
<keyword evidence="5 6" id="KW-1015">Disulfide bond</keyword>
<evidence type="ECO:0000256" key="7">
    <source>
        <dbReference type="SAM" id="Phobius"/>
    </source>
</evidence>
<reference evidence="10" key="1">
    <citation type="journal article" date="2021" name="Genome Biol. Evol.">
        <title>A High-Quality Reference Genome for a Parasitic Bivalve with Doubly Uniparental Inheritance (Bivalvia: Unionida).</title>
        <authorList>
            <person name="Smith C.H."/>
        </authorList>
    </citation>
    <scope>NUCLEOTIDE SEQUENCE</scope>
    <source>
        <strain evidence="10">CHS0354</strain>
    </source>
</reference>
<feature type="disulfide bond" evidence="6">
    <location>
        <begin position="60"/>
        <end position="77"/>
    </location>
</feature>
<evidence type="ECO:0000256" key="1">
    <source>
        <dbReference type="ARBA" id="ARBA00004613"/>
    </source>
</evidence>
<sequence length="128" mass="13398">MLETLFVILVFGPTFNNIAEGCGRVPATPTTTQTPIFNPNGSSSAHESPCNATQIIKTGCLNGGRCFIIDSLQTASCHCTKDYKGTRCEELAEFIVVPPTTATAGIAASVAVAILIIIVGVSTAVIYY</sequence>
<feature type="non-terminal residue" evidence="10">
    <location>
        <position position="1"/>
    </location>
</feature>
<keyword evidence="3 6" id="KW-0245">EGF-like domain</keyword>
<accession>A0AAE0SVM5</accession>
<evidence type="ECO:0000256" key="6">
    <source>
        <dbReference type="PROSITE-ProRule" id="PRU00076"/>
    </source>
</evidence>
<dbReference type="EMBL" id="JAEAOA010000567">
    <property type="protein sequence ID" value="KAK3598857.1"/>
    <property type="molecule type" value="Genomic_DNA"/>
</dbReference>
<dbReference type="AlphaFoldDB" id="A0AAE0SVM5"/>
<comment type="caution">
    <text evidence="10">The sequence shown here is derived from an EMBL/GenBank/DDBJ whole genome shotgun (WGS) entry which is preliminary data.</text>
</comment>
<reference evidence="10" key="2">
    <citation type="journal article" date="2021" name="Genome Biol. Evol.">
        <title>Developing a high-quality reference genome for a parasitic bivalve with doubly uniparental inheritance (Bivalvia: Unionida).</title>
        <authorList>
            <person name="Smith C.H."/>
        </authorList>
    </citation>
    <scope>NUCLEOTIDE SEQUENCE</scope>
    <source>
        <strain evidence="10">CHS0354</strain>
        <tissue evidence="10">Mantle</tissue>
    </source>
</reference>
<dbReference type="GO" id="GO:0007173">
    <property type="term" value="P:epidermal growth factor receptor signaling pathway"/>
    <property type="evidence" value="ECO:0007669"/>
    <property type="project" value="TreeGrafter"/>
</dbReference>
<feature type="chain" id="PRO_5041936141" description="EGF-like domain-containing protein" evidence="8">
    <location>
        <begin position="22"/>
        <end position="128"/>
    </location>
</feature>
<dbReference type="GO" id="GO:0005615">
    <property type="term" value="C:extracellular space"/>
    <property type="evidence" value="ECO:0007669"/>
    <property type="project" value="TreeGrafter"/>
</dbReference>
<dbReference type="PROSITE" id="PS50026">
    <property type="entry name" value="EGF_3"/>
    <property type="match status" value="1"/>
</dbReference>
<dbReference type="SUPFAM" id="SSF57196">
    <property type="entry name" value="EGF/Laminin"/>
    <property type="match status" value="1"/>
</dbReference>
<feature type="domain" description="EGF-like" evidence="9">
    <location>
        <begin position="46"/>
        <end position="89"/>
    </location>
</feature>
<comment type="caution">
    <text evidence="6">Lacks conserved residue(s) required for the propagation of feature annotation.</text>
</comment>
<protein>
    <recommendedName>
        <fullName evidence="9">EGF-like domain-containing protein</fullName>
    </recommendedName>
</protein>
<organism evidence="10 11">
    <name type="scientific">Potamilus streckersoni</name>
    <dbReference type="NCBI Taxonomy" id="2493646"/>
    <lineage>
        <taxon>Eukaryota</taxon>
        <taxon>Metazoa</taxon>
        <taxon>Spiralia</taxon>
        <taxon>Lophotrochozoa</taxon>
        <taxon>Mollusca</taxon>
        <taxon>Bivalvia</taxon>
        <taxon>Autobranchia</taxon>
        <taxon>Heteroconchia</taxon>
        <taxon>Palaeoheterodonta</taxon>
        <taxon>Unionida</taxon>
        <taxon>Unionoidea</taxon>
        <taxon>Unionidae</taxon>
        <taxon>Ambleminae</taxon>
        <taxon>Lampsilini</taxon>
        <taxon>Potamilus</taxon>
    </lineage>
</organism>
<evidence type="ECO:0000256" key="4">
    <source>
        <dbReference type="ARBA" id="ARBA00022729"/>
    </source>
</evidence>
<name>A0AAE0SVM5_9BIVA</name>